<feature type="region of interest" description="Disordered" evidence="1">
    <location>
        <begin position="29"/>
        <end position="70"/>
    </location>
</feature>
<organism evidence="2 3">
    <name type="scientific">Rhizopogon vinicolor AM-OR11-026</name>
    <dbReference type="NCBI Taxonomy" id="1314800"/>
    <lineage>
        <taxon>Eukaryota</taxon>
        <taxon>Fungi</taxon>
        <taxon>Dikarya</taxon>
        <taxon>Basidiomycota</taxon>
        <taxon>Agaricomycotina</taxon>
        <taxon>Agaricomycetes</taxon>
        <taxon>Agaricomycetidae</taxon>
        <taxon>Boletales</taxon>
        <taxon>Suillineae</taxon>
        <taxon>Rhizopogonaceae</taxon>
        <taxon>Rhizopogon</taxon>
    </lineage>
</organism>
<keyword evidence="3" id="KW-1185">Reference proteome</keyword>
<dbReference type="InParanoid" id="A0A1B7NHW1"/>
<proteinExistence type="predicted"/>
<protein>
    <submittedName>
        <fullName evidence="2">Uncharacterized protein</fullName>
    </submittedName>
</protein>
<evidence type="ECO:0000313" key="3">
    <source>
        <dbReference type="Proteomes" id="UP000092154"/>
    </source>
</evidence>
<reference evidence="2 3" key="1">
    <citation type="submission" date="2016-06" db="EMBL/GenBank/DDBJ databases">
        <title>Comparative genomics of the ectomycorrhizal sister species Rhizopogon vinicolor and Rhizopogon vesiculosus (Basidiomycota: Boletales) reveals a divergence of the mating type B locus.</title>
        <authorList>
            <consortium name="DOE Joint Genome Institute"/>
            <person name="Mujic A.B."/>
            <person name="Kuo A."/>
            <person name="Tritt A."/>
            <person name="Lipzen A."/>
            <person name="Chen C."/>
            <person name="Johnson J."/>
            <person name="Sharma A."/>
            <person name="Barry K."/>
            <person name="Grigoriev I.V."/>
            <person name="Spatafora J.W."/>
        </authorList>
    </citation>
    <scope>NUCLEOTIDE SEQUENCE [LARGE SCALE GENOMIC DNA]</scope>
    <source>
        <strain evidence="2 3">AM-OR11-026</strain>
    </source>
</reference>
<gene>
    <name evidence="2" type="ORF">K503DRAFT_764912</name>
</gene>
<dbReference type="OrthoDB" id="5979581at2759"/>
<sequence length="70" mass="8104">MPERRKPYWDQKHFEDSNGKLTINSDAVWNTQLHPGDGSSSGKEDDDDNDNKDGDDDGSKDGERKRRQRR</sequence>
<dbReference type="EMBL" id="KV448124">
    <property type="protein sequence ID" value="OAX44495.1"/>
    <property type="molecule type" value="Genomic_DNA"/>
</dbReference>
<name>A0A1B7NHW1_9AGAM</name>
<accession>A0A1B7NHW1</accession>
<dbReference type="Proteomes" id="UP000092154">
    <property type="component" value="Unassembled WGS sequence"/>
</dbReference>
<evidence type="ECO:0000313" key="2">
    <source>
        <dbReference type="EMBL" id="OAX44495.1"/>
    </source>
</evidence>
<dbReference type="AlphaFoldDB" id="A0A1B7NHW1"/>
<feature type="compositionally biased region" description="Acidic residues" evidence="1">
    <location>
        <begin position="44"/>
        <end position="56"/>
    </location>
</feature>
<evidence type="ECO:0000256" key="1">
    <source>
        <dbReference type="SAM" id="MobiDB-lite"/>
    </source>
</evidence>